<proteinExistence type="inferred from homology"/>
<dbReference type="EMBL" id="BAUW01000066">
    <property type="protein sequence ID" value="GAE47161.1"/>
    <property type="molecule type" value="Genomic_DNA"/>
</dbReference>
<keyword evidence="4 7" id="KW-0812">Transmembrane</keyword>
<evidence type="ECO:0000313" key="10">
    <source>
        <dbReference type="Proteomes" id="UP000018949"/>
    </source>
</evidence>
<feature type="transmembrane region" description="Helical" evidence="7">
    <location>
        <begin position="220"/>
        <end position="238"/>
    </location>
</feature>
<dbReference type="Proteomes" id="UP000018949">
    <property type="component" value="Unassembled WGS sequence"/>
</dbReference>
<dbReference type="InterPro" id="IPR037185">
    <property type="entry name" value="EmrE-like"/>
</dbReference>
<dbReference type="SUPFAM" id="SSF103481">
    <property type="entry name" value="Multidrug resistance efflux transporter EmrE"/>
    <property type="match status" value="2"/>
</dbReference>
<evidence type="ECO:0000256" key="2">
    <source>
        <dbReference type="ARBA" id="ARBA00007362"/>
    </source>
</evidence>
<feature type="transmembrane region" description="Helical" evidence="7">
    <location>
        <begin position="38"/>
        <end position="57"/>
    </location>
</feature>
<feature type="transmembrane region" description="Helical" evidence="7">
    <location>
        <begin position="128"/>
        <end position="146"/>
    </location>
</feature>
<feature type="transmembrane region" description="Helical" evidence="7">
    <location>
        <begin position="99"/>
        <end position="119"/>
    </location>
</feature>
<dbReference type="PANTHER" id="PTHR32322">
    <property type="entry name" value="INNER MEMBRANE TRANSPORTER"/>
    <property type="match status" value="1"/>
</dbReference>
<evidence type="ECO:0000259" key="8">
    <source>
        <dbReference type="Pfam" id="PF00892"/>
    </source>
</evidence>
<dbReference type="RefSeq" id="WP_023626171.1">
    <property type="nucleotide sequence ID" value="NZ_BAUW01000066.1"/>
</dbReference>
<evidence type="ECO:0000313" key="9">
    <source>
        <dbReference type="EMBL" id="GAE47161.1"/>
    </source>
</evidence>
<sequence>MIPFRAKLTASFYALLSISFWGVSFVSAKAVLAKLDPYSLLVLRFGLGALFLLLILILNRYRLRISIGYIPHLIVLGILGVFVHQMLQATALLTINASSAGWLISLAPIFTVVLSVLFLHEKMNAKKGLGMIIAIVGVFLVTTTRSGHSFEFAMNIGFILMILSTLNWAIYSILLKRLSIPYPALLVTFYMSLIGFMLTLPFIIRNRGWESVHMLTQTEWAHLLFLAIFVSGIGYWYWGKALEVLDASKVSMFIYLEPLVTLIAAIFLLHEKFILISAIGGIIIIIGVAIVNGGLARLVAIAIFKK</sequence>
<dbReference type="InterPro" id="IPR000620">
    <property type="entry name" value="EamA_dom"/>
</dbReference>
<feature type="transmembrane region" description="Helical" evidence="7">
    <location>
        <begin position="275"/>
        <end position="304"/>
    </location>
</feature>
<dbReference type="AlphaFoldDB" id="W4RS70"/>
<reference evidence="9 10" key="1">
    <citation type="submission" date="2013-12" db="EMBL/GenBank/DDBJ databases">
        <title>NBRP : Genome information of microbial organism related human and environment.</title>
        <authorList>
            <person name="Hattori M."/>
            <person name="Oshima K."/>
            <person name="Inaba H."/>
            <person name="Suda W."/>
            <person name="Sakamoto M."/>
            <person name="Iino T."/>
            <person name="Kitahara M."/>
            <person name="Oshida Y."/>
            <person name="Iida T."/>
            <person name="Kudo T."/>
            <person name="Itoh T."/>
            <person name="Ahmed I."/>
            <person name="Ohkuma M."/>
        </authorList>
    </citation>
    <scope>NUCLEOTIDE SEQUENCE [LARGE SCALE GENOMIC DNA]</scope>
    <source>
        <strain evidence="9 10">JCM 21738</strain>
    </source>
</reference>
<comment type="subcellular location">
    <subcellularLocation>
        <location evidence="1">Cell membrane</location>
        <topology evidence="1">Multi-pass membrane protein</topology>
    </subcellularLocation>
</comment>
<dbReference type="InterPro" id="IPR050638">
    <property type="entry name" value="AA-Vitamin_Transporters"/>
</dbReference>
<feature type="domain" description="EamA" evidence="8">
    <location>
        <begin position="10"/>
        <end position="142"/>
    </location>
</feature>
<evidence type="ECO:0000256" key="7">
    <source>
        <dbReference type="SAM" id="Phobius"/>
    </source>
</evidence>
<dbReference type="GO" id="GO:0005886">
    <property type="term" value="C:plasma membrane"/>
    <property type="evidence" value="ECO:0007669"/>
    <property type="project" value="UniProtKB-SubCell"/>
</dbReference>
<keyword evidence="10" id="KW-1185">Reference proteome</keyword>
<dbReference type="Pfam" id="PF00892">
    <property type="entry name" value="EamA"/>
    <property type="match status" value="2"/>
</dbReference>
<accession>W4RS70</accession>
<feature type="transmembrane region" description="Helical" evidence="7">
    <location>
        <begin position="182"/>
        <end position="204"/>
    </location>
</feature>
<feature type="domain" description="EamA" evidence="8">
    <location>
        <begin position="156"/>
        <end position="292"/>
    </location>
</feature>
<comment type="caution">
    <text evidence="9">The sequence shown here is derived from an EMBL/GenBank/DDBJ whole genome shotgun (WGS) entry which is preliminary data.</text>
</comment>
<gene>
    <name evidence="9" type="ORF">JCM21738_4111</name>
</gene>
<feature type="transmembrane region" description="Helical" evidence="7">
    <location>
        <begin position="69"/>
        <end position="87"/>
    </location>
</feature>
<keyword evidence="6 7" id="KW-0472">Membrane</keyword>
<evidence type="ECO:0000256" key="1">
    <source>
        <dbReference type="ARBA" id="ARBA00004651"/>
    </source>
</evidence>
<dbReference type="Gene3D" id="1.10.3730.20">
    <property type="match status" value="1"/>
</dbReference>
<name>W4RS70_9BACI</name>
<keyword evidence="3" id="KW-1003">Cell membrane</keyword>
<evidence type="ECO:0000256" key="6">
    <source>
        <dbReference type="ARBA" id="ARBA00023136"/>
    </source>
</evidence>
<evidence type="ECO:0000256" key="4">
    <source>
        <dbReference type="ARBA" id="ARBA00022692"/>
    </source>
</evidence>
<evidence type="ECO:0000256" key="5">
    <source>
        <dbReference type="ARBA" id="ARBA00022989"/>
    </source>
</evidence>
<dbReference type="PANTHER" id="PTHR32322:SF18">
    <property type="entry name" value="S-ADENOSYLMETHIONINE_S-ADENOSYLHOMOCYSTEINE TRANSPORTER"/>
    <property type="match status" value="1"/>
</dbReference>
<protein>
    <submittedName>
        <fullName evidence="9">Permease</fullName>
    </submittedName>
</protein>
<feature type="transmembrane region" description="Helical" evidence="7">
    <location>
        <begin position="152"/>
        <end position="175"/>
    </location>
</feature>
<comment type="similarity">
    <text evidence="2">Belongs to the EamA transporter family.</text>
</comment>
<organism evidence="9 10">
    <name type="scientific">Mesobacillus boroniphilus JCM 21738</name>
    <dbReference type="NCBI Taxonomy" id="1294265"/>
    <lineage>
        <taxon>Bacteria</taxon>
        <taxon>Bacillati</taxon>
        <taxon>Bacillota</taxon>
        <taxon>Bacilli</taxon>
        <taxon>Bacillales</taxon>
        <taxon>Bacillaceae</taxon>
        <taxon>Mesobacillus</taxon>
    </lineage>
</organism>
<dbReference type="eggNOG" id="COG0697">
    <property type="taxonomic scope" value="Bacteria"/>
</dbReference>
<evidence type="ECO:0000256" key="3">
    <source>
        <dbReference type="ARBA" id="ARBA00022475"/>
    </source>
</evidence>
<feature type="transmembrane region" description="Helical" evidence="7">
    <location>
        <begin position="250"/>
        <end position="269"/>
    </location>
</feature>
<keyword evidence="5 7" id="KW-1133">Transmembrane helix</keyword>